<keyword evidence="3" id="KW-1185">Reference proteome</keyword>
<evidence type="ECO:0000313" key="2">
    <source>
        <dbReference type="EMBL" id="KUO14758.1"/>
    </source>
</evidence>
<reference evidence="2 3" key="1">
    <citation type="submission" date="2015-10" db="EMBL/GenBank/DDBJ databases">
        <title>Draft genome sequence of Streptomyces sp. RV15, isolated from a marine sponge.</title>
        <authorList>
            <person name="Ruckert C."/>
            <person name="Abdelmohsen U.R."/>
            <person name="Winkler A."/>
            <person name="Hentschel U."/>
            <person name="Kalinowski J."/>
            <person name="Kampfer P."/>
            <person name="Glaeser S."/>
        </authorList>
    </citation>
    <scope>NUCLEOTIDE SEQUENCE [LARGE SCALE GENOMIC DNA]</scope>
    <source>
        <strain evidence="2 3">RV15</strain>
    </source>
</reference>
<dbReference type="EMBL" id="LMXB01000133">
    <property type="protein sequence ID" value="KUO14758.1"/>
    <property type="molecule type" value="Genomic_DNA"/>
</dbReference>
<accession>A0A101UQ06</accession>
<evidence type="ECO:0000313" key="3">
    <source>
        <dbReference type="Proteomes" id="UP000053260"/>
    </source>
</evidence>
<feature type="region of interest" description="Disordered" evidence="1">
    <location>
        <begin position="1"/>
        <end position="125"/>
    </location>
</feature>
<feature type="compositionally biased region" description="Low complexity" evidence="1">
    <location>
        <begin position="1"/>
        <end position="13"/>
    </location>
</feature>
<protein>
    <submittedName>
        <fullName evidence="2">Uncharacterized protein</fullName>
    </submittedName>
</protein>
<name>A0A101UQ06_9ACTN</name>
<organism evidence="2 3">
    <name type="scientific">Streptomyces dysideae</name>
    <dbReference type="NCBI Taxonomy" id="909626"/>
    <lineage>
        <taxon>Bacteria</taxon>
        <taxon>Bacillati</taxon>
        <taxon>Actinomycetota</taxon>
        <taxon>Actinomycetes</taxon>
        <taxon>Kitasatosporales</taxon>
        <taxon>Streptomycetaceae</taxon>
        <taxon>Streptomyces</taxon>
    </lineage>
</organism>
<feature type="compositionally biased region" description="Basic and acidic residues" evidence="1">
    <location>
        <begin position="80"/>
        <end position="96"/>
    </location>
</feature>
<comment type="caution">
    <text evidence="2">The sequence shown here is derived from an EMBL/GenBank/DDBJ whole genome shotgun (WGS) entry which is preliminary data.</text>
</comment>
<feature type="compositionally biased region" description="Low complexity" evidence="1">
    <location>
        <begin position="151"/>
        <end position="169"/>
    </location>
</feature>
<evidence type="ECO:0000256" key="1">
    <source>
        <dbReference type="SAM" id="MobiDB-lite"/>
    </source>
</evidence>
<sequence>MTPTGTTPAEPEPVAITETTMELLIPSPAADPEPAAAERAHTAPAVADGEDAPQGPLAPGDESRTGGAGGNSNPAEGEAEAEHERVPDDQLTDKGLPKRTPKLTEPTSVPRPRSGNVDADALRRRLGGFRRGAEAGYRDVEVEIAEHTGQTKAPAEAPATEPAQSEAATGGTVEEASS</sequence>
<feature type="region of interest" description="Disordered" evidence="1">
    <location>
        <begin position="148"/>
        <end position="178"/>
    </location>
</feature>
<proteinExistence type="predicted"/>
<feature type="compositionally biased region" description="Low complexity" evidence="1">
    <location>
        <begin position="26"/>
        <end position="35"/>
    </location>
</feature>
<dbReference type="AlphaFoldDB" id="A0A101UQ06"/>
<gene>
    <name evidence="2" type="ORF">AQJ91_45185</name>
</gene>
<dbReference type="Proteomes" id="UP000053260">
    <property type="component" value="Unassembled WGS sequence"/>
</dbReference>
<dbReference type="STRING" id="909626.AQJ91_45185"/>